<organism evidence="12 13">
    <name type="scientific">Algivirga pacifica</name>
    <dbReference type="NCBI Taxonomy" id="1162670"/>
    <lineage>
        <taxon>Bacteria</taxon>
        <taxon>Pseudomonadati</taxon>
        <taxon>Bacteroidota</taxon>
        <taxon>Cytophagia</taxon>
        <taxon>Cytophagales</taxon>
        <taxon>Flammeovirgaceae</taxon>
        <taxon>Algivirga</taxon>
    </lineage>
</organism>
<comment type="subunit">
    <text evidence="5">Monomer.</text>
</comment>
<evidence type="ECO:0000256" key="2">
    <source>
        <dbReference type="ARBA" id="ARBA00001913"/>
    </source>
</evidence>
<dbReference type="CDD" id="cd09019">
    <property type="entry name" value="galactose_mutarotase_like"/>
    <property type="match status" value="1"/>
</dbReference>
<dbReference type="InterPro" id="IPR015443">
    <property type="entry name" value="Aldose_1-epimerase"/>
</dbReference>
<dbReference type="PROSITE" id="PS00545">
    <property type="entry name" value="ALDOSE_1_EPIMERASE"/>
    <property type="match status" value="1"/>
</dbReference>
<comment type="caution">
    <text evidence="12">The sequence shown here is derived from an EMBL/GenBank/DDBJ whole genome shotgun (WGS) entry which is preliminary data.</text>
</comment>
<dbReference type="InterPro" id="IPR018052">
    <property type="entry name" value="Ald1_epimerase_CS"/>
</dbReference>
<comment type="catalytic activity">
    <reaction evidence="1 11">
        <text>alpha-D-glucose = beta-D-glucose</text>
        <dbReference type="Rhea" id="RHEA:10264"/>
        <dbReference type="ChEBI" id="CHEBI:15903"/>
        <dbReference type="ChEBI" id="CHEBI:17925"/>
        <dbReference type="EC" id="5.1.3.3"/>
    </reaction>
</comment>
<protein>
    <recommendedName>
        <fullName evidence="7 11">Aldose 1-epimerase</fullName>
        <ecNumber evidence="6 11">5.1.3.3</ecNumber>
    </recommendedName>
</protein>
<evidence type="ECO:0000313" key="13">
    <source>
        <dbReference type="Proteomes" id="UP001500298"/>
    </source>
</evidence>
<evidence type="ECO:0000256" key="10">
    <source>
        <dbReference type="ARBA" id="ARBA00023277"/>
    </source>
</evidence>
<keyword evidence="13" id="KW-1185">Reference proteome</keyword>
<sequence length="356" mass="39497">MNKPTITKSPWSEENVYRYHLENEKGTKVTLTNYGAHILEIFTVDKEEELADITLGVDTLEELKGDHPFFGSTVGRFANRIANGKCQIDGKEYSFAVNNGPNHLHGGPDGFHRQIWESEISEHNGLPAVKMTHLSPDGHEGYPGNLQVTLYFTLSNSNQLAIYYQATTDKETVINLTNHAYFNLSGKGNILQHELMINADHYTPVDKDCIPTGERAEVIGTPFDFTTSKKIGMDIKEEHPQIIIGNGYDHNFVLNKTDKTLSAAAEVTDPASGRFLKVQTTELGMQLYTANGLGGTKGKGDTTYEDFGALCLETQNFPDAPNQENFPSAFLKPGETYEQVTIFEFGTIKGKNGFFV</sequence>
<dbReference type="InterPro" id="IPR011013">
    <property type="entry name" value="Gal_mutarotase_sf_dom"/>
</dbReference>
<keyword evidence="10 11" id="KW-0119">Carbohydrate metabolism</keyword>
<comment type="cofactor">
    <cofactor evidence="2">
        <name>Ca(2+)</name>
        <dbReference type="ChEBI" id="CHEBI:29108"/>
    </cofactor>
</comment>
<accession>A0ABP9D7Z8</accession>
<reference evidence="13" key="1">
    <citation type="journal article" date="2019" name="Int. J. Syst. Evol. Microbiol.">
        <title>The Global Catalogue of Microorganisms (GCM) 10K type strain sequencing project: providing services to taxonomists for standard genome sequencing and annotation.</title>
        <authorList>
            <consortium name="The Broad Institute Genomics Platform"/>
            <consortium name="The Broad Institute Genome Sequencing Center for Infectious Disease"/>
            <person name="Wu L."/>
            <person name="Ma J."/>
        </authorList>
    </citation>
    <scope>NUCLEOTIDE SEQUENCE [LARGE SCALE GENOMIC DNA]</scope>
    <source>
        <strain evidence="13">JCM 18326</strain>
    </source>
</reference>
<evidence type="ECO:0000313" key="12">
    <source>
        <dbReference type="EMBL" id="GAA4832227.1"/>
    </source>
</evidence>
<dbReference type="InterPro" id="IPR014718">
    <property type="entry name" value="GH-type_carb-bd"/>
</dbReference>
<evidence type="ECO:0000256" key="5">
    <source>
        <dbReference type="ARBA" id="ARBA00011245"/>
    </source>
</evidence>
<dbReference type="SUPFAM" id="SSF74650">
    <property type="entry name" value="Galactose mutarotase-like"/>
    <property type="match status" value="1"/>
</dbReference>
<dbReference type="PIRSF" id="PIRSF005096">
    <property type="entry name" value="GALM"/>
    <property type="match status" value="1"/>
</dbReference>
<dbReference type="Proteomes" id="UP001500298">
    <property type="component" value="Unassembled WGS sequence"/>
</dbReference>
<dbReference type="InterPro" id="IPR047215">
    <property type="entry name" value="Galactose_mutarotase-like"/>
</dbReference>
<evidence type="ECO:0000256" key="4">
    <source>
        <dbReference type="ARBA" id="ARBA00006206"/>
    </source>
</evidence>
<evidence type="ECO:0000256" key="3">
    <source>
        <dbReference type="ARBA" id="ARBA00005028"/>
    </source>
</evidence>
<evidence type="ECO:0000256" key="8">
    <source>
        <dbReference type="ARBA" id="ARBA00022837"/>
    </source>
</evidence>
<proteinExistence type="inferred from homology"/>
<dbReference type="RefSeq" id="WP_345370910.1">
    <property type="nucleotide sequence ID" value="NZ_BAABJX010000025.1"/>
</dbReference>
<evidence type="ECO:0000256" key="11">
    <source>
        <dbReference type="PIRNR" id="PIRNR005096"/>
    </source>
</evidence>
<gene>
    <name evidence="12" type="ORF">GCM10023331_16830</name>
</gene>
<dbReference type="Gene3D" id="2.70.98.10">
    <property type="match status" value="1"/>
</dbReference>
<dbReference type="InterPro" id="IPR008183">
    <property type="entry name" value="Aldose_1/G6P_1-epimerase"/>
</dbReference>
<evidence type="ECO:0000256" key="1">
    <source>
        <dbReference type="ARBA" id="ARBA00001614"/>
    </source>
</evidence>
<dbReference type="EC" id="5.1.3.3" evidence="6 11"/>
<dbReference type="PANTHER" id="PTHR10091:SF0">
    <property type="entry name" value="GALACTOSE MUTAROTASE"/>
    <property type="match status" value="1"/>
</dbReference>
<name>A0ABP9D7Z8_9BACT</name>
<comment type="similarity">
    <text evidence="4 11">Belongs to the aldose epimerase family.</text>
</comment>
<dbReference type="EMBL" id="BAABJX010000025">
    <property type="protein sequence ID" value="GAA4832227.1"/>
    <property type="molecule type" value="Genomic_DNA"/>
</dbReference>
<keyword evidence="8" id="KW-0106">Calcium</keyword>
<dbReference type="NCBIfam" id="NF008277">
    <property type="entry name" value="PRK11055.1"/>
    <property type="match status" value="1"/>
</dbReference>
<keyword evidence="9 11" id="KW-0413">Isomerase</keyword>
<comment type="pathway">
    <text evidence="3 11">Carbohydrate metabolism; hexose metabolism.</text>
</comment>
<dbReference type="PANTHER" id="PTHR10091">
    <property type="entry name" value="ALDOSE-1-EPIMERASE"/>
    <property type="match status" value="1"/>
</dbReference>
<evidence type="ECO:0000256" key="6">
    <source>
        <dbReference type="ARBA" id="ARBA00013185"/>
    </source>
</evidence>
<evidence type="ECO:0000256" key="7">
    <source>
        <dbReference type="ARBA" id="ARBA00014165"/>
    </source>
</evidence>
<evidence type="ECO:0000256" key="9">
    <source>
        <dbReference type="ARBA" id="ARBA00023235"/>
    </source>
</evidence>
<dbReference type="Pfam" id="PF01263">
    <property type="entry name" value="Aldose_epim"/>
    <property type="match status" value="1"/>
</dbReference>